<evidence type="ECO:0000313" key="1">
    <source>
        <dbReference type="EMBL" id="WII29159.1"/>
    </source>
</evidence>
<dbReference type="RefSeq" id="WP_284650502.1">
    <property type="nucleotide sequence ID" value="NZ_CP123971.1"/>
</dbReference>
<gene>
    <name evidence="1" type="ORF">QFE45_03395</name>
</gene>
<dbReference type="AlphaFoldDB" id="A0AAX3X9M4"/>
<protein>
    <recommendedName>
        <fullName evidence="3">Phage protein</fullName>
    </recommendedName>
</protein>
<dbReference type="Proteomes" id="UP001231316">
    <property type="component" value="Chromosome"/>
</dbReference>
<dbReference type="EMBL" id="CP123971">
    <property type="protein sequence ID" value="WII29159.1"/>
    <property type="molecule type" value="Genomic_DNA"/>
</dbReference>
<proteinExistence type="predicted"/>
<evidence type="ECO:0008006" key="3">
    <source>
        <dbReference type="Google" id="ProtNLM"/>
    </source>
</evidence>
<reference evidence="1" key="1">
    <citation type="submission" date="2023-04" db="EMBL/GenBank/DDBJ databases">
        <title>Four porcine-derived lactic acid bacteria strains analyses and their evaluation as potential probiotics based on genomics.</title>
        <authorList>
            <person name="Niu D."/>
        </authorList>
    </citation>
    <scope>NUCLEOTIDE SEQUENCE</scope>
    <source>
        <strain evidence="1">ZSA5</strain>
    </source>
</reference>
<accession>A0AAX3X9M4</accession>
<organism evidence="1 2">
    <name type="scientific">Ligilactobacillus salivarius</name>
    <dbReference type="NCBI Taxonomy" id="1624"/>
    <lineage>
        <taxon>Bacteria</taxon>
        <taxon>Bacillati</taxon>
        <taxon>Bacillota</taxon>
        <taxon>Bacilli</taxon>
        <taxon>Lactobacillales</taxon>
        <taxon>Lactobacillaceae</taxon>
        <taxon>Ligilactobacillus</taxon>
    </lineage>
</organism>
<sequence length="92" mass="10999">MNNIQPLKPSKQFEEAIIAEKKRLDEYIKQFGNSQVASDYLRGYYDSQPFNFEPMKAKYHINELFKDMVNYERLALEIEIAKSHEQDHQRSN</sequence>
<evidence type="ECO:0000313" key="2">
    <source>
        <dbReference type="Proteomes" id="UP001231316"/>
    </source>
</evidence>
<name>A0AAX3X9M4_9LACO</name>